<sequence>MVRVFETVLASLLLGITAGVCPINFALISPMLPALLRHGSRLRLAVMFSIGMAVVFLPLGIGASLLGSGLPENTARLAAALSGVVMILIGLWVLRAIRLPLTARSFSLPDAGPFVYGLAYALATIGRGAPLVLSAVSLFVAEGDAMAGALGMLCYSLGMGIPLMTIAAVAAIGKTDRDPSVLRLSRLLDKATGIMLLAFGGYYILSSLL</sequence>
<reference evidence="2" key="1">
    <citation type="journal article" date="2020" name="mSystems">
        <title>Genome- and Community-Level Interaction Insights into Carbon Utilization and Element Cycling Functions of Hydrothermarchaeota in Hydrothermal Sediment.</title>
        <authorList>
            <person name="Zhou Z."/>
            <person name="Liu Y."/>
            <person name="Xu W."/>
            <person name="Pan J."/>
            <person name="Luo Z.H."/>
            <person name="Li M."/>
        </authorList>
    </citation>
    <scope>NUCLEOTIDE SEQUENCE [LARGE SCALE GENOMIC DNA]</scope>
    <source>
        <strain evidence="2">SpSt-468</strain>
    </source>
</reference>
<dbReference type="PANTHER" id="PTHR31272:SF9">
    <property type="entry name" value="BLL1027 PROTEIN"/>
    <property type="match status" value="1"/>
</dbReference>
<evidence type="ECO:0000256" key="1">
    <source>
        <dbReference type="SAM" id="Phobius"/>
    </source>
</evidence>
<feature type="transmembrane region" description="Helical" evidence="1">
    <location>
        <begin position="77"/>
        <end position="97"/>
    </location>
</feature>
<evidence type="ECO:0000313" key="2">
    <source>
        <dbReference type="EMBL" id="HFK20004.1"/>
    </source>
</evidence>
<comment type="caution">
    <text evidence="2">The sequence shown here is derived from an EMBL/GenBank/DDBJ whole genome shotgun (WGS) entry which is preliminary data.</text>
</comment>
<dbReference type="AlphaFoldDB" id="A0A7C3ERE9"/>
<accession>A0A7C3ERE9</accession>
<feature type="transmembrane region" description="Helical" evidence="1">
    <location>
        <begin position="12"/>
        <end position="32"/>
    </location>
</feature>
<keyword evidence="1" id="KW-1133">Transmembrane helix</keyword>
<feature type="transmembrane region" description="Helical" evidence="1">
    <location>
        <begin position="147"/>
        <end position="172"/>
    </location>
</feature>
<name>A0A7C3ERE9_9CREN</name>
<feature type="transmembrane region" description="Helical" evidence="1">
    <location>
        <begin position="184"/>
        <end position="205"/>
    </location>
</feature>
<gene>
    <name evidence="2" type="ORF">ENS19_01845</name>
</gene>
<dbReference type="PANTHER" id="PTHR31272">
    <property type="entry name" value="CYTOCHROME C-TYPE BIOGENESIS PROTEIN HI_1454-RELATED"/>
    <property type="match status" value="1"/>
</dbReference>
<feature type="transmembrane region" description="Helical" evidence="1">
    <location>
        <begin position="118"/>
        <end position="141"/>
    </location>
</feature>
<feature type="transmembrane region" description="Helical" evidence="1">
    <location>
        <begin position="44"/>
        <end position="65"/>
    </location>
</feature>
<dbReference type="EMBL" id="DSTX01000002">
    <property type="protein sequence ID" value="HFK20004.1"/>
    <property type="molecule type" value="Genomic_DNA"/>
</dbReference>
<keyword evidence="1" id="KW-0812">Transmembrane</keyword>
<proteinExistence type="predicted"/>
<organism evidence="2">
    <name type="scientific">Candidatus Methanomethylicus mesodigestus</name>
    <dbReference type="NCBI Taxonomy" id="1867258"/>
    <lineage>
        <taxon>Archaea</taxon>
        <taxon>Thermoproteota</taxon>
        <taxon>Methanosuratincolia</taxon>
        <taxon>Candidatus Methanomethylicales</taxon>
        <taxon>Candidatus Methanomethylicaceae</taxon>
        <taxon>Candidatus Methanomethylicus</taxon>
    </lineage>
</organism>
<protein>
    <submittedName>
        <fullName evidence="2">Uncharacterized protein</fullName>
    </submittedName>
</protein>
<keyword evidence="1" id="KW-0472">Membrane</keyword>
<dbReference type="InterPro" id="IPR051790">
    <property type="entry name" value="Cytochrome_c-biogenesis_DsbD"/>
</dbReference>